<dbReference type="GO" id="GO:0005524">
    <property type="term" value="F:ATP binding"/>
    <property type="evidence" value="ECO:0007669"/>
    <property type="project" value="UniProtKB-UniRule"/>
</dbReference>
<evidence type="ECO:0000256" key="3">
    <source>
        <dbReference type="ARBA" id="ARBA00022741"/>
    </source>
</evidence>
<dbReference type="InterPro" id="IPR017441">
    <property type="entry name" value="Protein_kinase_ATP_BS"/>
</dbReference>
<organism evidence="8 9">
    <name type="scientific">Populus tomentosa</name>
    <name type="common">Chinese white poplar</name>
    <dbReference type="NCBI Taxonomy" id="118781"/>
    <lineage>
        <taxon>Eukaryota</taxon>
        <taxon>Viridiplantae</taxon>
        <taxon>Streptophyta</taxon>
        <taxon>Embryophyta</taxon>
        <taxon>Tracheophyta</taxon>
        <taxon>Spermatophyta</taxon>
        <taxon>Magnoliopsida</taxon>
        <taxon>eudicotyledons</taxon>
        <taxon>Gunneridae</taxon>
        <taxon>Pentapetalae</taxon>
        <taxon>rosids</taxon>
        <taxon>fabids</taxon>
        <taxon>Malpighiales</taxon>
        <taxon>Salicaceae</taxon>
        <taxon>Saliceae</taxon>
        <taxon>Populus</taxon>
    </lineage>
</organism>
<evidence type="ECO:0000313" key="9">
    <source>
        <dbReference type="Proteomes" id="UP000886885"/>
    </source>
</evidence>
<keyword evidence="2" id="KW-0808">Transferase</keyword>
<dbReference type="PROSITE" id="PS00107">
    <property type="entry name" value="PROTEIN_KINASE_ATP"/>
    <property type="match status" value="1"/>
</dbReference>
<dbReference type="Pfam" id="PF24497">
    <property type="entry name" value="MIT_ATG1"/>
    <property type="match status" value="1"/>
</dbReference>
<feature type="domain" description="Protein kinase" evidence="7">
    <location>
        <begin position="12"/>
        <end position="307"/>
    </location>
</feature>
<dbReference type="GO" id="GO:0000407">
    <property type="term" value="C:phagophore assembly site"/>
    <property type="evidence" value="ECO:0007669"/>
    <property type="project" value="TreeGrafter"/>
</dbReference>
<gene>
    <name evidence="8" type="ORF">POTOM_048201</name>
</gene>
<evidence type="ECO:0000256" key="6">
    <source>
        <dbReference type="PROSITE-ProRule" id="PRU10141"/>
    </source>
</evidence>
<dbReference type="PANTHER" id="PTHR24348:SF22">
    <property type="entry name" value="NON-SPECIFIC SERINE_THREONINE PROTEIN KINASE"/>
    <property type="match status" value="1"/>
</dbReference>
<name>A0A8X8CCY7_POPTO</name>
<keyword evidence="4" id="KW-0418">Kinase</keyword>
<proteinExistence type="predicted"/>
<evidence type="ECO:0000259" key="7">
    <source>
        <dbReference type="PROSITE" id="PS50011"/>
    </source>
</evidence>
<protein>
    <recommendedName>
        <fullName evidence="7">Protein kinase domain-containing protein</fullName>
    </recommendedName>
</protein>
<dbReference type="GO" id="GO:0016020">
    <property type="term" value="C:membrane"/>
    <property type="evidence" value="ECO:0007669"/>
    <property type="project" value="TreeGrafter"/>
</dbReference>
<reference evidence="8" key="1">
    <citation type="journal article" date="2020" name="bioRxiv">
        <title>Hybrid origin of Populus tomentosa Carr. identified through genome sequencing and phylogenomic analysis.</title>
        <authorList>
            <person name="An X."/>
            <person name="Gao K."/>
            <person name="Chen Z."/>
            <person name="Li J."/>
            <person name="Yang X."/>
            <person name="Yang X."/>
            <person name="Zhou J."/>
            <person name="Guo T."/>
            <person name="Zhao T."/>
            <person name="Huang S."/>
            <person name="Miao D."/>
            <person name="Khan W.U."/>
            <person name="Rao P."/>
            <person name="Ye M."/>
            <person name="Lei B."/>
            <person name="Liao W."/>
            <person name="Wang J."/>
            <person name="Ji L."/>
            <person name="Li Y."/>
            <person name="Guo B."/>
            <person name="Mustafa N.S."/>
            <person name="Li S."/>
            <person name="Yun Q."/>
            <person name="Keller S.R."/>
            <person name="Mao J."/>
            <person name="Zhang R."/>
            <person name="Strauss S.H."/>
        </authorList>
    </citation>
    <scope>NUCLEOTIDE SEQUENCE</scope>
    <source>
        <strain evidence="8">GM15</strain>
        <tissue evidence="8">Leaf</tissue>
    </source>
</reference>
<accession>A0A8X8CCY7</accession>
<evidence type="ECO:0000256" key="2">
    <source>
        <dbReference type="ARBA" id="ARBA00022679"/>
    </source>
</evidence>
<dbReference type="Proteomes" id="UP000886885">
    <property type="component" value="Chromosome 14D"/>
</dbReference>
<dbReference type="Pfam" id="PF00069">
    <property type="entry name" value="Pkinase"/>
    <property type="match status" value="1"/>
</dbReference>
<dbReference type="GO" id="GO:0010506">
    <property type="term" value="P:regulation of autophagy"/>
    <property type="evidence" value="ECO:0007669"/>
    <property type="project" value="InterPro"/>
</dbReference>
<keyword evidence="5 6" id="KW-0067">ATP-binding</keyword>
<evidence type="ECO:0000256" key="1">
    <source>
        <dbReference type="ARBA" id="ARBA00022527"/>
    </source>
</evidence>
<dbReference type="GO" id="GO:0005776">
    <property type="term" value="C:autophagosome"/>
    <property type="evidence" value="ECO:0007669"/>
    <property type="project" value="TreeGrafter"/>
</dbReference>
<dbReference type="FunFam" id="3.30.200.20:FF:000003">
    <property type="entry name" value="Non-specific serine/threonine protein kinase"/>
    <property type="match status" value="1"/>
</dbReference>
<dbReference type="GO" id="GO:0004674">
    <property type="term" value="F:protein serine/threonine kinase activity"/>
    <property type="evidence" value="ECO:0007669"/>
    <property type="project" value="UniProtKB-KW"/>
</dbReference>
<evidence type="ECO:0000313" key="8">
    <source>
        <dbReference type="EMBL" id="KAG6748284.1"/>
    </source>
</evidence>
<dbReference type="PANTHER" id="PTHR24348">
    <property type="entry name" value="SERINE/THREONINE-PROTEIN KINASE UNC-51-RELATED"/>
    <property type="match status" value="1"/>
</dbReference>
<dbReference type="PROSITE" id="PS50011">
    <property type="entry name" value="PROTEIN_KINASE_DOM"/>
    <property type="match status" value="1"/>
</dbReference>
<comment type="caution">
    <text evidence="8">The sequence shown here is derived from an EMBL/GenBank/DDBJ whole genome shotgun (WGS) entry which is preliminary data.</text>
</comment>
<sequence length="727" mass="81004">MEPYQPRLVGDYILGSRIGWGSFAVVWRSIHRFSGLQVAVKEIDKKLLSPKVSENLLKEISILSTINHPNIIRFFESIETEDRIFLVLEYCEGGDLAVYIQRHGKVTEAVARHFMRQLADGLQVLQEKHLIHRDLKPQNSLLLGPVHLHVLFLIYSHSALMFHPNLLLSSNDLTPQLKIGDFGFASILNQVEVKLPISIYLAGLRRFIVVLGIIRLADTLCGSPLYMAPEIIQNKKYDAKLVTGKPPFDGNSQYQLFQNILTSTELRFPQGALEELHPDCVDLCRGLLCRNPVERLPFKEFFNHKFLGEASLAYRSYLHMFTSTKFCRLLVSAESSPLPQVKSVAGQFDASASNTRSQLEHDNLTVLEKVCDRNESVHGSLPNIVHDRMGKSADGSQSLSDQLRVADLMESIEKDYVIVNRHFASMENFSYYLETSLHDSSTSKASVYLPHKNNQDTAVATQTKEFTGSSVGSANNPEVHGSEPLSASCVPTILREAQGLPILHPSIKLQFLNQYAQEIAELAQEKSDAGMFLESFSVELVVLAIWKRALEICEHWVASTGGSKLHESSSANESALVYGGTDLTPPAIGKLDFIEPSSACKWAEKGFILAFDHAEKLSNSLRDMDAAAEMPDAMELIFQKALAVGTSGAVDEYMENKGGADNSYSKAMLLLHFIMEEATSLPLNPPFSLTPASRKRIKSYILNLQSRRSRFSMLQPFPEQSSDSLAK</sequence>
<dbReference type="AlphaFoldDB" id="A0A8X8CCY7"/>
<dbReference type="GO" id="GO:0000045">
    <property type="term" value="P:autophagosome assembly"/>
    <property type="evidence" value="ECO:0007669"/>
    <property type="project" value="TreeGrafter"/>
</dbReference>
<evidence type="ECO:0000256" key="4">
    <source>
        <dbReference type="ARBA" id="ARBA00022777"/>
    </source>
</evidence>
<keyword evidence="1" id="KW-0723">Serine/threonine-protein kinase</keyword>
<dbReference type="SMART" id="SM00220">
    <property type="entry name" value="S_TKc"/>
    <property type="match status" value="1"/>
</dbReference>
<feature type="binding site" evidence="6">
    <location>
        <position position="41"/>
    </location>
    <ligand>
        <name>ATP</name>
        <dbReference type="ChEBI" id="CHEBI:30616"/>
    </ligand>
</feature>
<dbReference type="GO" id="GO:0005829">
    <property type="term" value="C:cytosol"/>
    <property type="evidence" value="ECO:0007669"/>
    <property type="project" value="TreeGrafter"/>
</dbReference>
<keyword evidence="3 6" id="KW-0547">Nucleotide-binding</keyword>
<evidence type="ECO:0000256" key="5">
    <source>
        <dbReference type="ARBA" id="ARBA00022840"/>
    </source>
</evidence>
<keyword evidence="9" id="KW-1185">Reference proteome</keyword>
<dbReference type="EMBL" id="JAAWWB010000028">
    <property type="protein sequence ID" value="KAG6748284.1"/>
    <property type="molecule type" value="Genomic_DNA"/>
</dbReference>
<dbReference type="InterPro" id="IPR045269">
    <property type="entry name" value="Atg1-like"/>
</dbReference>
<dbReference type="InterPro" id="IPR056281">
    <property type="entry name" value="MIT_ATG1a/b/c"/>
</dbReference>
<dbReference type="InterPro" id="IPR000719">
    <property type="entry name" value="Prot_kinase_dom"/>
</dbReference>
<dbReference type="OrthoDB" id="346907at2759"/>